<keyword evidence="2" id="KW-1185">Reference proteome</keyword>
<dbReference type="EMBL" id="JAVRHK010000024">
    <property type="protein sequence ID" value="MDT0678525.1"/>
    <property type="molecule type" value="Genomic_DNA"/>
</dbReference>
<organism evidence="1 2">
    <name type="scientific">Autumnicola musiva</name>
    <dbReference type="NCBI Taxonomy" id="3075589"/>
    <lineage>
        <taxon>Bacteria</taxon>
        <taxon>Pseudomonadati</taxon>
        <taxon>Bacteroidota</taxon>
        <taxon>Flavobacteriia</taxon>
        <taxon>Flavobacteriales</taxon>
        <taxon>Flavobacteriaceae</taxon>
        <taxon>Autumnicola</taxon>
    </lineage>
</organism>
<evidence type="ECO:0008006" key="3">
    <source>
        <dbReference type="Google" id="ProtNLM"/>
    </source>
</evidence>
<evidence type="ECO:0000313" key="1">
    <source>
        <dbReference type="EMBL" id="MDT0678525.1"/>
    </source>
</evidence>
<accession>A0ABU3DAH4</accession>
<sequence>MVYYVLISARTALGVPGLEPPLQEEAEWQSLQSQKNNKIPNTASMVLSGLYYNYSQIRSDALSNNKIKVINGTYDDSYINGIWQNPYETKLAFAITAPIQEVNQPNVSVSLPPTLWHTNQESSINTIQIDFGNGTGYKNLNNNAVATTFYNAAGVYTWTYRLQISSGQYKYCRQKIKVTVPPATKNY</sequence>
<protein>
    <recommendedName>
        <fullName evidence="3">PKD domain-containing protein</fullName>
    </recommendedName>
</protein>
<proteinExistence type="predicted"/>
<evidence type="ECO:0000313" key="2">
    <source>
        <dbReference type="Proteomes" id="UP001262582"/>
    </source>
</evidence>
<dbReference type="Proteomes" id="UP001262582">
    <property type="component" value="Unassembled WGS sequence"/>
</dbReference>
<gene>
    <name evidence="1" type="ORF">RM539_18245</name>
</gene>
<dbReference type="InterPro" id="IPR013783">
    <property type="entry name" value="Ig-like_fold"/>
</dbReference>
<reference evidence="1 2" key="1">
    <citation type="submission" date="2023-09" db="EMBL/GenBank/DDBJ databases">
        <authorList>
            <person name="Rey-Velasco X."/>
        </authorList>
    </citation>
    <scope>NUCLEOTIDE SEQUENCE [LARGE SCALE GENOMIC DNA]</scope>
    <source>
        <strain evidence="1 2">F117</strain>
    </source>
</reference>
<dbReference type="Gene3D" id="2.60.40.10">
    <property type="entry name" value="Immunoglobulins"/>
    <property type="match status" value="1"/>
</dbReference>
<comment type="caution">
    <text evidence="1">The sequence shown here is derived from an EMBL/GenBank/DDBJ whole genome shotgun (WGS) entry which is preliminary data.</text>
</comment>
<name>A0ABU3DAH4_9FLAO</name>
<dbReference type="RefSeq" id="WP_311504860.1">
    <property type="nucleotide sequence ID" value="NZ_JAVRHK010000024.1"/>
</dbReference>